<accession>A0A1I3EL37</accession>
<protein>
    <submittedName>
        <fullName evidence="1">Uncharacterized protein</fullName>
    </submittedName>
</protein>
<dbReference type="EMBL" id="FOPY01000014">
    <property type="protein sequence ID" value="SFH99696.1"/>
    <property type="molecule type" value="Genomic_DNA"/>
</dbReference>
<keyword evidence="2" id="KW-1185">Reference proteome</keyword>
<dbReference type="Proteomes" id="UP000199040">
    <property type="component" value="Unassembled WGS sequence"/>
</dbReference>
<evidence type="ECO:0000313" key="2">
    <source>
        <dbReference type="Proteomes" id="UP000199040"/>
    </source>
</evidence>
<dbReference type="AlphaFoldDB" id="A0A1I3EL37"/>
<dbReference type="STRING" id="442341.SAMN04487959_11432"/>
<gene>
    <name evidence="1" type="ORF">SAMN04487959_11432</name>
</gene>
<sequence length="178" mass="19426">MLCLDDLTHLFNQGHNSSPLGSQNAMVTCGPTAHRGYRLVSGYSYLAWGHHFHPAIHCGFDLFGIDPSTAFNGDVLGHDFINGFEHFVIGHLSRDRSPCPGMDRGQGNRASKLRSQVPCDRGQRHAVIVTQRSYTSSQVTVGRASSNTSSGCRDADLDLAAMPFKRVDQVVQECVTHG</sequence>
<proteinExistence type="predicted"/>
<organism evidence="1 2">
    <name type="scientific">Modicisalibacter xianhensis</name>
    <dbReference type="NCBI Taxonomy" id="442341"/>
    <lineage>
        <taxon>Bacteria</taxon>
        <taxon>Pseudomonadati</taxon>
        <taxon>Pseudomonadota</taxon>
        <taxon>Gammaproteobacteria</taxon>
        <taxon>Oceanospirillales</taxon>
        <taxon>Halomonadaceae</taxon>
        <taxon>Modicisalibacter</taxon>
    </lineage>
</organism>
<evidence type="ECO:0000313" key="1">
    <source>
        <dbReference type="EMBL" id="SFH99696.1"/>
    </source>
</evidence>
<name>A0A1I3EL37_9GAMM</name>
<reference evidence="1 2" key="1">
    <citation type="submission" date="2016-10" db="EMBL/GenBank/DDBJ databases">
        <authorList>
            <person name="de Groot N.N."/>
        </authorList>
    </citation>
    <scope>NUCLEOTIDE SEQUENCE [LARGE SCALE GENOMIC DNA]</scope>
    <source>
        <strain evidence="1 2">CGMCC 1.6848</strain>
    </source>
</reference>